<sequence length="60" mass="7113">MQVTATVRDMFINASLSQQISFHDWVLLNALPESNLSQEERRMIKRLLHSVRRGWFRVLS</sequence>
<dbReference type="RefSeq" id="WP_367291853.1">
    <property type="nucleotide sequence ID" value="NZ_JAMXFF010000026.1"/>
</dbReference>
<reference evidence="1 2" key="1">
    <citation type="journal article" date="2022" name="Front. Microbiol.">
        <title>High genomic differentiation and limited gene flow indicate recent cryptic speciation within the genus Laspinema (cyanobacteria).</title>
        <authorList>
            <person name="Stanojkovic A."/>
            <person name="Skoupy S."/>
            <person name="Skaloud P."/>
            <person name="Dvorak P."/>
        </authorList>
    </citation>
    <scope>NUCLEOTIDE SEQUENCE [LARGE SCALE GENOMIC DNA]</scope>
    <source>
        <strain evidence="1 2">D2a</strain>
    </source>
</reference>
<dbReference type="Proteomes" id="UP001525890">
    <property type="component" value="Unassembled WGS sequence"/>
</dbReference>
<gene>
    <name evidence="1" type="ORF">NG799_17275</name>
</gene>
<name>A0ABT2MTJ2_9CYAN</name>
<protein>
    <submittedName>
        <fullName evidence="1">Uncharacterized protein</fullName>
    </submittedName>
</protein>
<evidence type="ECO:0000313" key="1">
    <source>
        <dbReference type="EMBL" id="MCT7968066.1"/>
    </source>
</evidence>
<comment type="caution">
    <text evidence="1">The sequence shown here is derived from an EMBL/GenBank/DDBJ whole genome shotgun (WGS) entry which is preliminary data.</text>
</comment>
<keyword evidence="2" id="KW-1185">Reference proteome</keyword>
<dbReference type="EMBL" id="JAMXFF010000026">
    <property type="protein sequence ID" value="MCT7968066.1"/>
    <property type="molecule type" value="Genomic_DNA"/>
</dbReference>
<organism evidence="1 2">
    <name type="scientific">Laspinema palackyanum D2a</name>
    <dbReference type="NCBI Taxonomy" id="2953684"/>
    <lineage>
        <taxon>Bacteria</taxon>
        <taxon>Bacillati</taxon>
        <taxon>Cyanobacteriota</taxon>
        <taxon>Cyanophyceae</taxon>
        <taxon>Oscillatoriophycideae</taxon>
        <taxon>Oscillatoriales</taxon>
        <taxon>Laspinemataceae</taxon>
        <taxon>Laspinema</taxon>
        <taxon>Laspinema palackyanum</taxon>
    </lineage>
</organism>
<accession>A0ABT2MTJ2</accession>
<proteinExistence type="predicted"/>
<evidence type="ECO:0000313" key="2">
    <source>
        <dbReference type="Proteomes" id="UP001525890"/>
    </source>
</evidence>